<comment type="caution">
    <text evidence="2">The sequence shown here is derived from an EMBL/GenBank/DDBJ whole genome shotgun (WGS) entry which is preliminary data.</text>
</comment>
<evidence type="ECO:0000256" key="1">
    <source>
        <dbReference type="SAM" id="MobiDB-lite"/>
    </source>
</evidence>
<organism evidence="2 3">
    <name type="scientific">Fusarium oxysporum f. sp. cepae</name>
    <dbReference type="NCBI Taxonomy" id="396571"/>
    <lineage>
        <taxon>Eukaryota</taxon>
        <taxon>Fungi</taxon>
        <taxon>Dikarya</taxon>
        <taxon>Ascomycota</taxon>
        <taxon>Pezizomycotina</taxon>
        <taxon>Sordariomycetes</taxon>
        <taxon>Hypocreomycetidae</taxon>
        <taxon>Hypocreales</taxon>
        <taxon>Nectriaceae</taxon>
        <taxon>Fusarium</taxon>
        <taxon>Fusarium oxysporum species complex</taxon>
    </lineage>
</organism>
<reference evidence="2 3" key="1">
    <citation type="journal article" date="2018" name="Sci. Rep.">
        <title>Characterisation of pathogen-specific regions and novel effector candidates in Fusarium oxysporum f. sp. cepae.</title>
        <authorList>
            <person name="Armitage A.D."/>
            <person name="Taylor A."/>
            <person name="Sobczyk M.K."/>
            <person name="Baxter L."/>
            <person name="Greenfield B.P."/>
            <person name="Bates H.J."/>
            <person name="Wilson F."/>
            <person name="Jackson A.C."/>
            <person name="Ott S."/>
            <person name="Harrison R.J."/>
            <person name="Clarkson J.P."/>
        </authorList>
    </citation>
    <scope>NUCLEOTIDE SEQUENCE [LARGE SCALE GENOMIC DNA]</scope>
    <source>
        <strain evidence="2 3">FoC_Fus2</strain>
    </source>
</reference>
<dbReference type="AlphaFoldDB" id="A0A3L6NUH4"/>
<gene>
    <name evidence="2" type="ORF">BFJ65_g5367</name>
</gene>
<feature type="region of interest" description="Disordered" evidence="1">
    <location>
        <begin position="63"/>
        <end position="101"/>
    </location>
</feature>
<protein>
    <submittedName>
        <fullName evidence="2">Uncharacterized protein</fullName>
    </submittedName>
</protein>
<proteinExistence type="predicted"/>
<accession>A0A3L6NUH4</accession>
<evidence type="ECO:0000313" key="2">
    <source>
        <dbReference type="EMBL" id="RKK22774.1"/>
    </source>
</evidence>
<sequence>MGFGRDPSLTPPTRVSTRLHDKCRETTQIWIAGMQLRPDEEKRPLFPTVRKKKRFFLSQTMRFSRRRRNEKEEEEEEEEEEETADGSGNGFRSGRFVRLFA</sequence>
<feature type="compositionally biased region" description="Acidic residues" evidence="1">
    <location>
        <begin position="72"/>
        <end position="84"/>
    </location>
</feature>
<name>A0A3L6NUH4_FUSOX</name>
<evidence type="ECO:0000313" key="3">
    <source>
        <dbReference type="Proteomes" id="UP000270866"/>
    </source>
</evidence>
<dbReference type="EMBL" id="MRCU01000003">
    <property type="protein sequence ID" value="RKK22774.1"/>
    <property type="molecule type" value="Genomic_DNA"/>
</dbReference>
<dbReference type="Proteomes" id="UP000270866">
    <property type="component" value="Chromosome 5"/>
</dbReference>